<keyword evidence="9" id="KW-1185">Reference proteome</keyword>
<dbReference type="Gene3D" id="2.40.330.10">
    <property type="entry name" value="DNA-binding pseudobarrel domain"/>
    <property type="match status" value="1"/>
</dbReference>
<dbReference type="PROSITE" id="PS50863">
    <property type="entry name" value="B3"/>
    <property type="match status" value="1"/>
</dbReference>
<dbReference type="Proteomes" id="UP000541444">
    <property type="component" value="Unassembled WGS sequence"/>
</dbReference>
<evidence type="ECO:0000256" key="5">
    <source>
        <dbReference type="ARBA" id="ARBA00023163"/>
    </source>
</evidence>
<evidence type="ECO:0000259" key="7">
    <source>
        <dbReference type="PROSITE" id="PS50863"/>
    </source>
</evidence>
<evidence type="ECO:0000256" key="3">
    <source>
        <dbReference type="ARBA" id="ARBA00023015"/>
    </source>
</evidence>
<evidence type="ECO:0000256" key="2">
    <source>
        <dbReference type="ARBA" id="ARBA00022737"/>
    </source>
</evidence>
<protein>
    <recommendedName>
        <fullName evidence="7">TF-B3 domain-containing protein</fullName>
    </recommendedName>
</protein>
<dbReference type="PANTHER" id="PTHR31674:SF62">
    <property type="entry name" value="B3 DOMAIN-CONTAINING PROTEIN REM14-RELATED"/>
    <property type="match status" value="1"/>
</dbReference>
<dbReference type="PANTHER" id="PTHR31674">
    <property type="entry name" value="B3 DOMAIN-CONTAINING PROTEIN REM-LIKE 3-RELATED"/>
    <property type="match status" value="1"/>
</dbReference>
<evidence type="ECO:0000256" key="1">
    <source>
        <dbReference type="ARBA" id="ARBA00004123"/>
    </source>
</evidence>
<dbReference type="Pfam" id="PF02362">
    <property type="entry name" value="B3"/>
    <property type="match status" value="1"/>
</dbReference>
<dbReference type="SUPFAM" id="SSF101936">
    <property type="entry name" value="DNA-binding pseudobarrel domain"/>
    <property type="match status" value="1"/>
</dbReference>
<dbReference type="EMBL" id="JACGCM010000427">
    <property type="protein sequence ID" value="KAF6172567.1"/>
    <property type="molecule type" value="Genomic_DNA"/>
</dbReference>
<evidence type="ECO:0000313" key="8">
    <source>
        <dbReference type="EMBL" id="KAF6172567.1"/>
    </source>
</evidence>
<dbReference type="AlphaFoldDB" id="A0A7J7NZG0"/>
<dbReference type="CDD" id="cd10017">
    <property type="entry name" value="B3_DNA"/>
    <property type="match status" value="1"/>
</dbReference>
<comment type="subcellular location">
    <subcellularLocation>
        <location evidence="1">Nucleus</location>
    </subcellularLocation>
</comment>
<dbReference type="InterPro" id="IPR015300">
    <property type="entry name" value="DNA-bd_pseudobarrel_sf"/>
</dbReference>
<reference evidence="8 9" key="1">
    <citation type="journal article" date="2020" name="IScience">
        <title>Genome Sequencing of the Endangered Kingdonia uniflora (Circaeasteraceae, Ranunculales) Reveals Potential Mechanisms of Evolutionary Specialization.</title>
        <authorList>
            <person name="Sun Y."/>
            <person name="Deng T."/>
            <person name="Zhang A."/>
            <person name="Moore M.J."/>
            <person name="Landis J.B."/>
            <person name="Lin N."/>
            <person name="Zhang H."/>
            <person name="Zhang X."/>
            <person name="Huang J."/>
            <person name="Zhang X."/>
            <person name="Sun H."/>
            <person name="Wang H."/>
        </authorList>
    </citation>
    <scope>NUCLEOTIDE SEQUENCE [LARGE SCALE GENOMIC DNA]</scope>
    <source>
        <strain evidence="8">TB1705</strain>
        <tissue evidence="8">Leaf</tissue>
    </source>
</reference>
<comment type="caution">
    <text evidence="8">The sequence shown here is derived from an EMBL/GenBank/DDBJ whole genome shotgun (WGS) entry which is preliminary data.</text>
</comment>
<keyword evidence="6" id="KW-0539">Nucleus</keyword>
<organism evidence="8 9">
    <name type="scientific">Kingdonia uniflora</name>
    <dbReference type="NCBI Taxonomy" id="39325"/>
    <lineage>
        <taxon>Eukaryota</taxon>
        <taxon>Viridiplantae</taxon>
        <taxon>Streptophyta</taxon>
        <taxon>Embryophyta</taxon>
        <taxon>Tracheophyta</taxon>
        <taxon>Spermatophyta</taxon>
        <taxon>Magnoliopsida</taxon>
        <taxon>Ranunculales</taxon>
        <taxon>Circaeasteraceae</taxon>
        <taxon>Kingdonia</taxon>
    </lineage>
</organism>
<proteinExistence type="predicted"/>
<feature type="domain" description="TF-B3" evidence="7">
    <location>
        <begin position="98"/>
        <end position="184"/>
    </location>
</feature>
<gene>
    <name evidence="8" type="ORF">GIB67_007080</name>
</gene>
<keyword evidence="4" id="KW-0238">DNA-binding</keyword>
<keyword evidence="5" id="KW-0804">Transcription</keyword>
<dbReference type="InterPro" id="IPR039218">
    <property type="entry name" value="REM_fam"/>
</dbReference>
<name>A0A7J7NZG0_9MAGN</name>
<dbReference type="GO" id="GO:0003677">
    <property type="term" value="F:DNA binding"/>
    <property type="evidence" value="ECO:0007669"/>
    <property type="project" value="UniProtKB-KW"/>
</dbReference>
<evidence type="ECO:0000256" key="4">
    <source>
        <dbReference type="ARBA" id="ARBA00023125"/>
    </source>
</evidence>
<evidence type="ECO:0000256" key="6">
    <source>
        <dbReference type="ARBA" id="ARBA00023242"/>
    </source>
</evidence>
<dbReference type="SMART" id="SM01019">
    <property type="entry name" value="B3"/>
    <property type="match status" value="1"/>
</dbReference>
<dbReference type="OrthoDB" id="1399306at2759"/>
<keyword evidence="3" id="KW-0805">Transcription regulation</keyword>
<dbReference type="GO" id="GO:0005634">
    <property type="term" value="C:nucleus"/>
    <property type="evidence" value="ECO:0007669"/>
    <property type="project" value="UniProtKB-SubCell"/>
</dbReference>
<sequence>MQIQSVRKFIATANKYTSKSSETSRIRKQYHLRSGNVKELVHDKERPTLGEEEADDDDCVEILGPGPILISEPTVTAKKCLCGSCSKSLIASTSENSYFRSVIRQAYAKNRFLYVPKPFATKYLMNLNRVTLLAPNGRVYLVDLYHAGAFGTRITRGWSEFLGDNNLKEGSVCFFELIRRMIFC</sequence>
<keyword evidence="2" id="KW-0677">Repeat</keyword>
<evidence type="ECO:0000313" key="9">
    <source>
        <dbReference type="Proteomes" id="UP000541444"/>
    </source>
</evidence>
<accession>A0A7J7NZG0</accession>
<dbReference type="InterPro" id="IPR003340">
    <property type="entry name" value="B3_DNA-bd"/>
</dbReference>